<dbReference type="AlphaFoldDB" id="J3MIN5"/>
<evidence type="ECO:0000256" key="6">
    <source>
        <dbReference type="SAM" id="MobiDB-lite"/>
    </source>
</evidence>
<dbReference type="EnsemblPlants" id="OB07G12670.1">
    <property type="protein sequence ID" value="OB07G12670.1"/>
    <property type="gene ID" value="OB07G12670"/>
</dbReference>
<comment type="subcellular location">
    <subcellularLocation>
        <location evidence="1">Membrane</location>
        <topology evidence="1">Multi-pass membrane protein</topology>
    </subcellularLocation>
</comment>
<dbReference type="KEGG" id="obr:102710509"/>
<evidence type="ECO:0000313" key="9">
    <source>
        <dbReference type="Proteomes" id="UP000006038"/>
    </source>
</evidence>
<dbReference type="PRINTS" id="PR00447">
    <property type="entry name" value="NATRESASSCMP"/>
</dbReference>
<keyword evidence="4 7" id="KW-1133">Transmembrane helix</keyword>
<feature type="transmembrane region" description="Helical" evidence="7">
    <location>
        <begin position="157"/>
        <end position="179"/>
    </location>
</feature>
<feature type="compositionally biased region" description="Polar residues" evidence="6">
    <location>
        <begin position="642"/>
        <end position="653"/>
    </location>
</feature>
<keyword evidence="3 7" id="KW-0812">Transmembrane</keyword>
<feature type="transmembrane region" description="Helical" evidence="7">
    <location>
        <begin position="355"/>
        <end position="377"/>
    </location>
</feature>
<feature type="transmembrane region" description="Helical" evidence="7">
    <location>
        <begin position="397"/>
        <end position="418"/>
    </location>
</feature>
<evidence type="ECO:0000256" key="1">
    <source>
        <dbReference type="ARBA" id="ARBA00004141"/>
    </source>
</evidence>
<evidence type="ECO:0000256" key="3">
    <source>
        <dbReference type="ARBA" id="ARBA00022692"/>
    </source>
</evidence>
<dbReference type="OrthoDB" id="409173at2759"/>
<reference evidence="8" key="2">
    <citation type="submission" date="2013-04" db="UniProtKB">
        <authorList>
            <consortium name="EnsemblPlants"/>
        </authorList>
    </citation>
    <scope>IDENTIFICATION</scope>
</reference>
<dbReference type="PANTHER" id="PTHR11706">
    <property type="entry name" value="SOLUTE CARRIER PROTEIN FAMILY 11 MEMBER"/>
    <property type="match status" value="1"/>
</dbReference>
<feature type="compositionally biased region" description="Polar residues" evidence="6">
    <location>
        <begin position="472"/>
        <end position="486"/>
    </location>
</feature>
<comment type="similarity">
    <text evidence="2">Belongs to the NRAMP (TC 2.A.55) family.</text>
</comment>
<feature type="transmembrane region" description="Helical" evidence="7">
    <location>
        <begin position="230"/>
        <end position="254"/>
    </location>
</feature>
<feature type="transmembrane region" description="Helical" evidence="7">
    <location>
        <begin position="97"/>
        <end position="126"/>
    </location>
</feature>
<evidence type="ECO:0000256" key="2">
    <source>
        <dbReference type="ARBA" id="ARBA00009965"/>
    </source>
</evidence>
<feature type="transmembrane region" description="Helical" evidence="7">
    <location>
        <begin position="55"/>
        <end position="76"/>
    </location>
</feature>
<feature type="transmembrane region" description="Helical" evidence="7">
    <location>
        <begin position="132"/>
        <end position="150"/>
    </location>
</feature>
<dbReference type="PIRSF" id="PIRSF037378">
    <property type="entry name" value="EIN2"/>
    <property type="match status" value="1"/>
</dbReference>
<feature type="transmembrane region" description="Helical" evidence="7">
    <location>
        <begin position="289"/>
        <end position="311"/>
    </location>
</feature>
<feature type="region of interest" description="Disordered" evidence="6">
    <location>
        <begin position="468"/>
        <end position="518"/>
    </location>
</feature>
<evidence type="ECO:0000256" key="4">
    <source>
        <dbReference type="ARBA" id="ARBA00022989"/>
    </source>
</evidence>
<reference evidence="8" key="1">
    <citation type="journal article" date="2013" name="Nat. Commun.">
        <title>Whole-genome sequencing of Oryza brachyantha reveals mechanisms underlying Oryza genome evolution.</title>
        <authorList>
            <person name="Chen J."/>
            <person name="Huang Q."/>
            <person name="Gao D."/>
            <person name="Wang J."/>
            <person name="Lang Y."/>
            <person name="Liu T."/>
            <person name="Li B."/>
            <person name="Bai Z."/>
            <person name="Luis Goicoechea J."/>
            <person name="Liang C."/>
            <person name="Chen C."/>
            <person name="Zhang W."/>
            <person name="Sun S."/>
            <person name="Liao Y."/>
            <person name="Zhang X."/>
            <person name="Yang L."/>
            <person name="Song C."/>
            <person name="Wang M."/>
            <person name="Shi J."/>
            <person name="Liu G."/>
            <person name="Liu J."/>
            <person name="Zhou H."/>
            <person name="Zhou W."/>
            <person name="Yu Q."/>
            <person name="An N."/>
            <person name="Chen Y."/>
            <person name="Cai Q."/>
            <person name="Wang B."/>
            <person name="Liu B."/>
            <person name="Min J."/>
            <person name="Huang Y."/>
            <person name="Wu H."/>
            <person name="Li Z."/>
            <person name="Zhang Y."/>
            <person name="Yin Y."/>
            <person name="Song W."/>
            <person name="Jiang J."/>
            <person name="Jackson S.A."/>
            <person name="Wing R.A."/>
            <person name="Wang J."/>
            <person name="Chen M."/>
        </authorList>
    </citation>
    <scope>NUCLEOTIDE SEQUENCE [LARGE SCALE GENOMIC DNA]</scope>
    <source>
        <strain evidence="8">cv. IRGC 101232</strain>
    </source>
</reference>
<gene>
    <name evidence="8" type="primary">LOC102710509</name>
</gene>
<organism evidence="8">
    <name type="scientific">Oryza brachyantha</name>
    <name type="common">malo sina</name>
    <dbReference type="NCBI Taxonomy" id="4533"/>
    <lineage>
        <taxon>Eukaryota</taxon>
        <taxon>Viridiplantae</taxon>
        <taxon>Streptophyta</taxon>
        <taxon>Embryophyta</taxon>
        <taxon>Tracheophyta</taxon>
        <taxon>Spermatophyta</taxon>
        <taxon>Magnoliopsida</taxon>
        <taxon>Liliopsida</taxon>
        <taxon>Poales</taxon>
        <taxon>Poaceae</taxon>
        <taxon>BOP clade</taxon>
        <taxon>Oryzoideae</taxon>
        <taxon>Oryzeae</taxon>
        <taxon>Oryzinae</taxon>
        <taxon>Oryza</taxon>
    </lineage>
</organism>
<evidence type="ECO:0000256" key="5">
    <source>
        <dbReference type="ARBA" id="ARBA00023136"/>
    </source>
</evidence>
<feature type="transmembrane region" description="Helical" evidence="7">
    <location>
        <begin position="199"/>
        <end position="218"/>
    </location>
</feature>
<dbReference type="Proteomes" id="UP000006038">
    <property type="component" value="Chromosome 7"/>
</dbReference>
<accession>J3MIN5</accession>
<dbReference type="GO" id="GO:0005886">
    <property type="term" value="C:plasma membrane"/>
    <property type="evidence" value="ECO:0007669"/>
    <property type="project" value="TreeGrafter"/>
</dbReference>
<dbReference type="GeneID" id="102710509"/>
<keyword evidence="5 7" id="KW-0472">Membrane</keyword>
<dbReference type="PANTHER" id="PTHR11706:SF75">
    <property type="entry name" value="ETHYLENE-INSENSITIVE PROTEIN 2"/>
    <property type="match status" value="1"/>
</dbReference>
<dbReference type="NCBIfam" id="NF037982">
    <property type="entry name" value="Nramp_1"/>
    <property type="match status" value="1"/>
</dbReference>
<feature type="compositionally biased region" description="Basic and acidic residues" evidence="6">
    <location>
        <begin position="613"/>
        <end position="624"/>
    </location>
</feature>
<name>J3MIN5_ORYBR</name>
<dbReference type="Gramene" id="OB07G12670.1">
    <property type="protein sequence ID" value="OB07G12670.1"/>
    <property type="gene ID" value="OB07G12670"/>
</dbReference>
<dbReference type="GO" id="GO:0005384">
    <property type="term" value="F:manganese ion transmembrane transporter activity"/>
    <property type="evidence" value="ECO:0007669"/>
    <property type="project" value="TreeGrafter"/>
</dbReference>
<dbReference type="HOGENOM" id="CLU_006509_0_0_1"/>
<dbReference type="InterPro" id="IPR001046">
    <property type="entry name" value="NRAMP_fam"/>
</dbReference>
<dbReference type="STRING" id="4533.J3MIN5"/>
<feature type="region of interest" description="Disordered" evidence="6">
    <location>
        <begin position="613"/>
        <end position="661"/>
    </location>
</feature>
<dbReference type="GO" id="GO:0009873">
    <property type="term" value="P:ethylene-activated signaling pathway"/>
    <property type="evidence" value="ECO:0007669"/>
    <property type="project" value="InterPro"/>
</dbReference>
<evidence type="ECO:0000313" key="8">
    <source>
        <dbReference type="EnsemblPlants" id="OB07G12670.1"/>
    </source>
</evidence>
<dbReference type="GO" id="GO:0015086">
    <property type="term" value="F:cadmium ion transmembrane transporter activity"/>
    <property type="evidence" value="ECO:0007669"/>
    <property type="project" value="TreeGrafter"/>
</dbReference>
<dbReference type="eggNOG" id="KOG1291">
    <property type="taxonomic scope" value="Eukaryota"/>
</dbReference>
<dbReference type="Pfam" id="PF01566">
    <property type="entry name" value="Nramp"/>
    <property type="match status" value="1"/>
</dbReference>
<dbReference type="InterPro" id="IPR017187">
    <property type="entry name" value="EIN2"/>
</dbReference>
<feature type="transmembrane region" description="Helical" evidence="7">
    <location>
        <begin position="438"/>
        <end position="459"/>
    </location>
</feature>
<keyword evidence="9" id="KW-1185">Reference proteome</keyword>
<dbReference type="OMA" id="ADIQYMR"/>
<evidence type="ECO:0000256" key="7">
    <source>
        <dbReference type="SAM" id="Phobius"/>
    </source>
</evidence>
<proteinExistence type="inferred from homology"/>
<dbReference type="GO" id="GO:0034755">
    <property type="term" value="P:iron ion transmembrane transport"/>
    <property type="evidence" value="ECO:0007669"/>
    <property type="project" value="TreeGrafter"/>
</dbReference>
<protein>
    <submittedName>
        <fullName evidence="8">Uncharacterized protein</fullName>
    </submittedName>
</protein>
<sequence length="1268" mass="137134">MDGQQQHGGSDSPAAGGAPHLFHALGPALLISMGYIDLGKWVAAVEAGSRFGFDLVLLALLFNFMAILCQYLAACIGTVTGRSLAEICHQEYSKPTCIFLGVQAGLSLLTSELTMIFGIALGFNLLFEYDDLVTGICFATVVPNLLSYAISHLGKKMAGTLNACIAGFALLCYVLGLLVSQPQIPLTSNVIFPKLSGESAYSLMALLGANMMAHNFYIHSSVVQGQKRSAFAVGALFHDHLFSVLFIFTGIFLVNHVLMNSAAADSTNTLLLTFQDVVELMNQIFVNPMAPTIFLVVLLFSSHIISLTSAIGSQVILQHLFGINLPVSGHHLIVKGFAIVPALYCAKVAGAEGIYQLLITCQIIQAMLLPSSVVPLFRVASSRLIMGPHRMSLHLEIFTFLAFLLMLFSNIIFMAEMLFGDSGWMNTLKGNTGSPVVFPYTALVTVACVSVAFSLYMAVTPLKSGRHEAESQECSVPSQKELLTSTQDREEASVGNVTYEEDERSDVVPSPRDPPEDCLKSALEYIDSSDTAMESDHDSQHSTAYTSTAPEICYSPSFIPEESKPVVAVDWTEPLEPISNAIAAEESTVESVDSKSTAERDIEVELGALIDNDKEAPHILESDKPLGGNNPSCASDDGPPSLTFTRGKSSDAGNGSGSLSRLSGLGRAARRQLAAILDEFWGHLFDYHGKLTQEASSKRFDILLGLDVRTPSSTARTDNQTNEIPKSPVVRDNLRGSAFMVSSRDLMSPKNEMSNLDLTYGLQMGTNIGSSAWSQGMQLPSTQLQGSSNSLLDQGARLNSNFSAPSYSDNSQFYQPATIHGYQLASYLKQMNANRNPYSSMPLDPQRLPKSSASAVPTYVDSVMHARNQNLLASLGATPSQIAATSRIGTMMAERSYYDPSTLDGNENAGSSAYSKKYHSSPDISALIAASRSALLNESKLGGTIGPQSYLSRLASERSQYANSVARPAAAPLAFDELSPPKLQRDIFSMQPSPSPSARSLWAKQPFEQLFGVSSAELTKSEFNPAGRSSGITKDDFSYKESEAKLLQSLRFCVSKLLKLEGSGWLFKQNGGSDEDLIDQVAAVEKLLQQGTSDNQLSHIDAQQPCDKADIQYMRVLPNCGDDCIWRASLVVSFGVWCIRRVLDLSLVESRPELWGKYTYVLNRLQGILDPAFSKARSTLTACACLHKDIRAPQNSLIATSSILRPIRGSFTTASVILEMIKDVETAVSGRKGRSGTAAGDVAFPKGKENLASVLKRYKRRLSSKGQQ</sequence>
<dbReference type="RefSeq" id="XP_006657456.1">
    <property type="nucleotide sequence ID" value="XM_006657393.3"/>
</dbReference>